<dbReference type="InterPro" id="IPR008920">
    <property type="entry name" value="TF_FadR/GntR_C"/>
</dbReference>
<proteinExistence type="predicted"/>
<feature type="domain" description="HTH gntR-type" evidence="4">
    <location>
        <begin position="10"/>
        <end position="77"/>
    </location>
</feature>
<dbReference type="PROSITE" id="PS50949">
    <property type="entry name" value="HTH_GNTR"/>
    <property type="match status" value="1"/>
</dbReference>
<keyword evidence="3" id="KW-0804">Transcription</keyword>
<keyword evidence="6" id="KW-1185">Reference proteome</keyword>
<dbReference type="Pfam" id="PF00392">
    <property type="entry name" value="GntR"/>
    <property type="match status" value="1"/>
</dbReference>
<protein>
    <submittedName>
        <fullName evidence="5">GntR family transcriptional regulator</fullName>
    </submittedName>
</protein>
<dbReference type="SUPFAM" id="SSF48008">
    <property type="entry name" value="GntR ligand-binding domain-like"/>
    <property type="match status" value="1"/>
</dbReference>
<dbReference type="SUPFAM" id="SSF46785">
    <property type="entry name" value="Winged helix' DNA-binding domain"/>
    <property type="match status" value="1"/>
</dbReference>
<gene>
    <name evidence="5" type="ORF">IAI60_01360</name>
</gene>
<name>A0ABS3K8K0_9PROT</name>
<dbReference type="EMBL" id="JACTNF010000001">
    <property type="protein sequence ID" value="MBO1073250.1"/>
    <property type="molecule type" value="Genomic_DNA"/>
</dbReference>
<dbReference type="Gene3D" id="1.10.10.10">
    <property type="entry name" value="Winged helix-like DNA-binding domain superfamily/Winged helix DNA-binding domain"/>
    <property type="match status" value="1"/>
</dbReference>
<dbReference type="PANTHER" id="PTHR43537:SF24">
    <property type="entry name" value="GLUCONATE OPERON TRANSCRIPTIONAL REPRESSOR"/>
    <property type="match status" value="1"/>
</dbReference>
<sequence length="228" mass="24566">MSLKVAKQVVTLRSALGETLRTAILSGRFVPGQRLVERELCELTGASRASVREAMRQLEAEGLVVNRPHRGPSVAAISAEDARQLFGVRGVLQGYAARLCAETRPPETMTAIIDATGALKRAAELADTRRIVAAGDAFHHAIAEGCGNAVLRQMLVSVHNRLALLRNLSMSRPSRVRDGLAAYEEIRDAILYGDAARAEALCLRHNDAGLKAVLRILAEQAPATDTKE</sequence>
<dbReference type="InterPro" id="IPR036390">
    <property type="entry name" value="WH_DNA-bd_sf"/>
</dbReference>
<dbReference type="InterPro" id="IPR000524">
    <property type="entry name" value="Tscrpt_reg_HTH_GntR"/>
</dbReference>
<dbReference type="Proteomes" id="UP001518990">
    <property type="component" value="Unassembled WGS sequence"/>
</dbReference>
<reference evidence="5 6" key="1">
    <citation type="submission" date="2020-09" db="EMBL/GenBank/DDBJ databases">
        <title>Roseomonas.</title>
        <authorList>
            <person name="Zhu W."/>
        </authorList>
    </citation>
    <scope>NUCLEOTIDE SEQUENCE [LARGE SCALE GENOMIC DNA]</scope>
    <source>
        <strain evidence="5 6">1311</strain>
    </source>
</reference>
<dbReference type="SMART" id="SM00895">
    <property type="entry name" value="FCD"/>
    <property type="match status" value="1"/>
</dbReference>
<accession>A0ABS3K8K0</accession>
<dbReference type="CDD" id="cd07377">
    <property type="entry name" value="WHTH_GntR"/>
    <property type="match status" value="1"/>
</dbReference>
<dbReference type="SMART" id="SM00345">
    <property type="entry name" value="HTH_GNTR"/>
    <property type="match status" value="1"/>
</dbReference>
<dbReference type="PANTHER" id="PTHR43537">
    <property type="entry name" value="TRANSCRIPTIONAL REGULATOR, GNTR FAMILY"/>
    <property type="match status" value="1"/>
</dbReference>
<organism evidence="5 6">
    <name type="scientific">Roseomonas marmotae</name>
    <dbReference type="NCBI Taxonomy" id="2768161"/>
    <lineage>
        <taxon>Bacteria</taxon>
        <taxon>Pseudomonadati</taxon>
        <taxon>Pseudomonadota</taxon>
        <taxon>Alphaproteobacteria</taxon>
        <taxon>Acetobacterales</taxon>
        <taxon>Roseomonadaceae</taxon>
        <taxon>Roseomonas</taxon>
    </lineage>
</organism>
<dbReference type="RefSeq" id="WP_207444860.1">
    <property type="nucleotide sequence ID" value="NZ_CP061091.1"/>
</dbReference>
<dbReference type="Pfam" id="PF07729">
    <property type="entry name" value="FCD"/>
    <property type="match status" value="1"/>
</dbReference>
<dbReference type="InterPro" id="IPR011711">
    <property type="entry name" value="GntR_C"/>
</dbReference>
<evidence type="ECO:0000313" key="5">
    <source>
        <dbReference type="EMBL" id="MBO1073250.1"/>
    </source>
</evidence>
<dbReference type="Gene3D" id="1.20.120.530">
    <property type="entry name" value="GntR ligand-binding domain-like"/>
    <property type="match status" value="1"/>
</dbReference>
<keyword evidence="1" id="KW-0805">Transcription regulation</keyword>
<dbReference type="PRINTS" id="PR00035">
    <property type="entry name" value="HTHGNTR"/>
</dbReference>
<keyword evidence="2" id="KW-0238">DNA-binding</keyword>
<evidence type="ECO:0000256" key="3">
    <source>
        <dbReference type="ARBA" id="ARBA00023163"/>
    </source>
</evidence>
<evidence type="ECO:0000259" key="4">
    <source>
        <dbReference type="PROSITE" id="PS50949"/>
    </source>
</evidence>
<evidence type="ECO:0000313" key="6">
    <source>
        <dbReference type="Proteomes" id="UP001518990"/>
    </source>
</evidence>
<evidence type="ECO:0000256" key="2">
    <source>
        <dbReference type="ARBA" id="ARBA00023125"/>
    </source>
</evidence>
<comment type="caution">
    <text evidence="5">The sequence shown here is derived from an EMBL/GenBank/DDBJ whole genome shotgun (WGS) entry which is preliminary data.</text>
</comment>
<evidence type="ECO:0000256" key="1">
    <source>
        <dbReference type="ARBA" id="ARBA00023015"/>
    </source>
</evidence>
<dbReference type="InterPro" id="IPR036388">
    <property type="entry name" value="WH-like_DNA-bd_sf"/>
</dbReference>